<name>A0A2H0DZN9_9BACT</name>
<dbReference type="EMBL" id="PCTT01000003">
    <property type="protein sequence ID" value="PIP87451.1"/>
    <property type="molecule type" value="Genomic_DNA"/>
</dbReference>
<dbReference type="Proteomes" id="UP000231143">
    <property type="component" value="Unassembled WGS sequence"/>
</dbReference>
<proteinExistence type="predicted"/>
<evidence type="ECO:0008006" key="4">
    <source>
        <dbReference type="Google" id="ProtNLM"/>
    </source>
</evidence>
<feature type="transmembrane region" description="Helical" evidence="1">
    <location>
        <begin position="21"/>
        <end position="38"/>
    </location>
</feature>
<keyword evidence="1" id="KW-0472">Membrane</keyword>
<sequence>MQHQVPQFIEIEDKIFGPLTFKQFLYLIGGGGASFLLWKILPSFLAILVSAPIIALSVALAFFKMNNRPFIEVVESAFQFFMGGKLYIWKKEPKKQEGGVVVENQTDSLYIPRLSDSKLKDIAWSLGVKNSMYAEEVESKKTEF</sequence>
<evidence type="ECO:0000256" key="1">
    <source>
        <dbReference type="SAM" id="Phobius"/>
    </source>
</evidence>
<dbReference type="AlphaFoldDB" id="A0A2H0DZN9"/>
<dbReference type="Pfam" id="PF12666">
    <property type="entry name" value="PrgI"/>
    <property type="match status" value="1"/>
</dbReference>
<keyword evidence="1" id="KW-0812">Transmembrane</keyword>
<feature type="transmembrane region" description="Helical" evidence="1">
    <location>
        <begin position="44"/>
        <end position="63"/>
    </location>
</feature>
<evidence type="ECO:0000313" key="2">
    <source>
        <dbReference type="EMBL" id="PIP87451.1"/>
    </source>
</evidence>
<accession>A0A2H0DZN9</accession>
<evidence type="ECO:0000313" key="3">
    <source>
        <dbReference type="Proteomes" id="UP000231143"/>
    </source>
</evidence>
<keyword evidence="1" id="KW-1133">Transmembrane helix</keyword>
<dbReference type="InterPro" id="IPR024414">
    <property type="entry name" value="Uncharacterised_PrgI"/>
</dbReference>
<comment type="caution">
    <text evidence="2">The sequence shown here is derived from an EMBL/GenBank/DDBJ whole genome shotgun (WGS) entry which is preliminary data.</text>
</comment>
<reference evidence="2 3" key="1">
    <citation type="submission" date="2017-09" db="EMBL/GenBank/DDBJ databases">
        <title>Depth-based differentiation of microbial function through sediment-hosted aquifers and enrichment of novel symbionts in the deep terrestrial subsurface.</title>
        <authorList>
            <person name="Probst A.J."/>
            <person name="Ladd B."/>
            <person name="Jarett J.K."/>
            <person name="Geller-Mcgrath D.E."/>
            <person name="Sieber C.M."/>
            <person name="Emerson J.B."/>
            <person name="Anantharaman K."/>
            <person name="Thomas B.C."/>
            <person name="Malmstrom R."/>
            <person name="Stieglmeier M."/>
            <person name="Klingl A."/>
            <person name="Woyke T."/>
            <person name="Ryan C.M."/>
            <person name="Banfield J.F."/>
        </authorList>
    </citation>
    <scope>NUCLEOTIDE SEQUENCE [LARGE SCALE GENOMIC DNA]</scope>
    <source>
        <strain evidence="2">CG22_combo_CG10-13_8_21_14_all_36_13</strain>
    </source>
</reference>
<protein>
    <recommendedName>
        <fullName evidence="4">PrgI family protein</fullName>
    </recommendedName>
</protein>
<gene>
    <name evidence="2" type="ORF">COW81_00255</name>
</gene>
<organism evidence="2 3">
    <name type="scientific">Candidatus Campbellbacteria bacterium CG22_combo_CG10-13_8_21_14_all_36_13</name>
    <dbReference type="NCBI Taxonomy" id="1974529"/>
    <lineage>
        <taxon>Bacteria</taxon>
        <taxon>Candidatus Campbelliibacteriota</taxon>
    </lineage>
</organism>